<dbReference type="EMBL" id="BAAAFG010000016">
    <property type="protein sequence ID" value="GAA0873433.1"/>
    <property type="molecule type" value="Genomic_DNA"/>
</dbReference>
<keyword evidence="2" id="KW-1133">Transmembrane helix</keyword>
<feature type="transmembrane region" description="Helical" evidence="2">
    <location>
        <begin position="72"/>
        <end position="90"/>
    </location>
</feature>
<dbReference type="Proteomes" id="UP001500507">
    <property type="component" value="Unassembled WGS sequence"/>
</dbReference>
<evidence type="ECO:0000256" key="2">
    <source>
        <dbReference type="SAM" id="Phobius"/>
    </source>
</evidence>
<reference evidence="4" key="1">
    <citation type="journal article" date="2019" name="Int. J. Syst. Evol. Microbiol.">
        <title>The Global Catalogue of Microorganisms (GCM) 10K type strain sequencing project: providing services to taxonomists for standard genome sequencing and annotation.</title>
        <authorList>
            <consortium name="The Broad Institute Genomics Platform"/>
            <consortium name="The Broad Institute Genome Sequencing Center for Infectious Disease"/>
            <person name="Wu L."/>
            <person name="Ma J."/>
        </authorList>
    </citation>
    <scope>NUCLEOTIDE SEQUENCE [LARGE SCALE GENOMIC DNA]</scope>
    <source>
        <strain evidence="4">JCM 16082</strain>
    </source>
</reference>
<gene>
    <name evidence="3" type="ORF">GCM10009117_25800</name>
</gene>
<sequence length="257" mass="29810">MVKKDFTRKITHTYKDYSKLTQKIDSKRGKLSSIVDKKIYSDDILKYKDGVVKKSKNNYVDNNFINYKHDKFGSLLIFGGIAFVFLLIMLRHARNNPLEGGYLFLTILFSSILIFFIIYYFTMPHKEQILNQRDGLITITGFFWAKNITMPFEDMLFSYSTGGDNMVGAFQLQAVRPKGGPDPFELAGDCYESMSFITWYMDKNRPLPPGSAFDEFRQQDYERRKAEGFPKPLYPSNIPTPEATKEQQKERKAIGGW</sequence>
<feature type="region of interest" description="Disordered" evidence="1">
    <location>
        <begin position="227"/>
        <end position="257"/>
    </location>
</feature>
<keyword evidence="4" id="KW-1185">Reference proteome</keyword>
<name>A0ABP3XVG8_9FLAO</name>
<accession>A0ABP3XVG8</accession>
<proteinExistence type="predicted"/>
<evidence type="ECO:0000313" key="4">
    <source>
        <dbReference type="Proteomes" id="UP001500507"/>
    </source>
</evidence>
<comment type="caution">
    <text evidence="3">The sequence shown here is derived from an EMBL/GenBank/DDBJ whole genome shotgun (WGS) entry which is preliminary data.</text>
</comment>
<organism evidence="3 4">
    <name type="scientific">Gangjinia marincola</name>
    <dbReference type="NCBI Taxonomy" id="578463"/>
    <lineage>
        <taxon>Bacteria</taxon>
        <taxon>Pseudomonadati</taxon>
        <taxon>Bacteroidota</taxon>
        <taxon>Flavobacteriia</taxon>
        <taxon>Flavobacteriales</taxon>
        <taxon>Flavobacteriaceae</taxon>
        <taxon>Gangjinia</taxon>
    </lineage>
</organism>
<evidence type="ECO:0000256" key="1">
    <source>
        <dbReference type="SAM" id="MobiDB-lite"/>
    </source>
</evidence>
<feature type="compositionally biased region" description="Basic and acidic residues" evidence="1">
    <location>
        <begin position="243"/>
        <end position="257"/>
    </location>
</feature>
<protein>
    <submittedName>
        <fullName evidence="3">Uncharacterized protein</fullName>
    </submittedName>
</protein>
<keyword evidence="2" id="KW-0812">Transmembrane</keyword>
<dbReference type="RefSeq" id="WP_343768452.1">
    <property type="nucleotide sequence ID" value="NZ_BAAAFG010000016.1"/>
</dbReference>
<evidence type="ECO:0000313" key="3">
    <source>
        <dbReference type="EMBL" id="GAA0873433.1"/>
    </source>
</evidence>
<keyword evidence="2" id="KW-0472">Membrane</keyword>
<feature type="transmembrane region" description="Helical" evidence="2">
    <location>
        <begin position="102"/>
        <end position="121"/>
    </location>
</feature>